<keyword evidence="1" id="KW-0732">Signal</keyword>
<dbReference type="EMBL" id="ACQT01000004">
    <property type="protein sequence ID" value="EER62093.1"/>
    <property type="molecule type" value="Genomic_DNA"/>
</dbReference>
<proteinExistence type="predicted"/>
<dbReference type="Proteomes" id="UP000003856">
    <property type="component" value="Unassembled WGS sequence"/>
</dbReference>
<sequence length="604" mass="66884">MRILAYLPLLLLALFQNAQAGTVKINVEPKFYYEAAAWLGGGGGWPTIVVEKAESMGEAFSIASQLYHDTSCHVSDRDGLTYCRDAGAPVAGSYFYNGRVSNYYSEGIPDYGSGRAAAVSITLHWECPTVFNGDTVYSVTDMERAKVDPNHEQISCVIYVPTDDACDDCDGIGNPVLPASGHKVQLEVDYPTTKSGLTFERTYRSGKKKFFSILNQGWYGAISDQGSPCYPAYWVKSKTKLDEYCYPVANNAHSWQLENGRAFMYTGEPADLAAKSAYQYTWIGTSAADEYRVRSSDNFLYTLDSRGRVTKKSSADGRVRLTYIYTGTGKPANFDSLGLLVEAKDAFGRSLKFTYDSEGQLKSMVDPALQVYSYDYSAPSRLSTVIYPDSTAKAYHYEATPQNGCTIVNGENLLTGITDEAGNRFATYKYRCDGRAASSEHAGGAYKYNFSYYSAYPNETIATDPLGTQYRYNYNLIGERYWLSWLTIASSVDRSPGPSKSFTRDAKGNVLQRNDEGRPTCFEYDPARSLRTSMTEGVPSNISCASLASGQLSLPVTARKTSYQWHPAWSLHTRVAQPKLLTTYVYNGQSDPFAGGAKHRRFAR</sequence>
<accession>C5T0E0</accession>
<dbReference type="InterPro" id="IPR006530">
    <property type="entry name" value="YD"/>
</dbReference>
<evidence type="ECO:0000313" key="2">
    <source>
        <dbReference type="EMBL" id="EER62093.1"/>
    </source>
</evidence>
<gene>
    <name evidence="2" type="ORF">AcdelDRAFT_0370</name>
</gene>
<feature type="signal peptide" evidence="1">
    <location>
        <begin position="1"/>
        <end position="20"/>
    </location>
</feature>
<feature type="chain" id="PRO_5002955518" evidence="1">
    <location>
        <begin position="21"/>
        <end position="604"/>
    </location>
</feature>
<dbReference type="OrthoDB" id="8553452at2"/>
<dbReference type="AlphaFoldDB" id="C5T0E0"/>
<comment type="caution">
    <text evidence="2">The sequence shown here is derived from an EMBL/GenBank/DDBJ whole genome shotgun (WGS) entry which is preliminary data.</text>
</comment>
<organism evidence="2 3">
    <name type="scientific">Acidovorax delafieldii 2AN</name>
    <dbReference type="NCBI Taxonomy" id="573060"/>
    <lineage>
        <taxon>Bacteria</taxon>
        <taxon>Pseudomonadati</taxon>
        <taxon>Pseudomonadota</taxon>
        <taxon>Betaproteobacteria</taxon>
        <taxon>Burkholderiales</taxon>
        <taxon>Comamonadaceae</taxon>
        <taxon>Acidovorax</taxon>
    </lineage>
</organism>
<protein>
    <submittedName>
        <fullName evidence="2">YD repeat protein</fullName>
    </submittedName>
</protein>
<dbReference type="RefSeq" id="WP_005793019.1">
    <property type="nucleotide sequence ID" value="NZ_ACQT01000004.1"/>
</dbReference>
<dbReference type="Pfam" id="PF05593">
    <property type="entry name" value="RHS_repeat"/>
    <property type="match status" value="1"/>
</dbReference>
<dbReference type="PATRIC" id="fig|573060.9.peg.4882"/>
<dbReference type="Gene3D" id="2.180.10.10">
    <property type="entry name" value="RHS repeat-associated core"/>
    <property type="match status" value="2"/>
</dbReference>
<keyword evidence="3" id="KW-1185">Reference proteome</keyword>
<dbReference type="InterPro" id="IPR031325">
    <property type="entry name" value="RHS_repeat"/>
</dbReference>
<evidence type="ECO:0000256" key="1">
    <source>
        <dbReference type="SAM" id="SignalP"/>
    </source>
</evidence>
<reference evidence="2 3" key="1">
    <citation type="submission" date="2009-05" db="EMBL/GenBank/DDBJ databases">
        <title>The draft genome of Acidovorax delafieldii 2AN.</title>
        <authorList>
            <consortium name="US DOE Joint Genome Institute (JGI-PGF)"/>
            <person name="Lucas S."/>
            <person name="Copeland A."/>
            <person name="Lapidus A."/>
            <person name="Glavina del Rio T."/>
            <person name="Tice H."/>
            <person name="Bruce D."/>
            <person name="Goodwin L."/>
            <person name="Pitluck S."/>
            <person name="Larimer F."/>
            <person name="Land M.L."/>
            <person name="Hauser L."/>
            <person name="Shelobolina E.S."/>
            <person name="Picardal F."/>
            <person name="Roden E."/>
            <person name="Emerson D."/>
        </authorList>
    </citation>
    <scope>NUCLEOTIDE SEQUENCE [LARGE SCALE GENOMIC DNA]</scope>
    <source>
        <strain evidence="2 3">2AN</strain>
    </source>
</reference>
<evidence type="ECO:0000313" key="3">
    <source>
        <dbReference type="Proteomes" id="UP000003856"/>
    </source>
</evidence>
<name>C5T0E0_ACIDE</name>
<dbReference type="NCBIfam" id="TIGR01643">
    <property type="entry name" value="YD_repeat_2x"/>
    <property type="match status" value="1"/>
</dbReference>